<dbReference type="AlphaFoldDB" id="A0AAD5L445"/>
<protein>
    <recommendedName>
        <fullName evidence="3">S9 family peptidase</fullName>
    </recommendedName>
</protein>
<evidence type="ECO:0000313" key="1">
    <source>
        <dbReference type="EMBL" id="KAJ0388786.1"/>
    </source>
</evidence>
<name>A0AAD5L445_PYTIN</name>
<dbReference type="InterPro" id="IPR011042">
    <property type="entry name" value="6-blade_b-propeller_TolB-like"/>
</dbReference>
<dbReference type="Proteomes" id="UP001209570">
    <property type="component" value="Unassembled WGS sequence"/>
</dbReference>
<evidence type="ECO:0008006" key="3">
    <source>
        <dbReference type="Google" id="ProtNLM"/>
    </source>
</evidence>
<evidence type="ECO:0000313" key="2">
    <source>
        <dbReference type="Proteomes" id="UP001209570"/>
    </source>
</evidence>
<accession>A0AAD5L445</accession>
<organism evidence="1 2">
    <name type="scientific">Pythium insidiosum</name>
    <name type="common">Pythiosis disease agent</name>
    <dbReference type="NCBI Taxonomy" id="114742"/>
    <lineage>
        <taxon>Eukaryota</taxon>
        <taxon>Sar</taxon>
        <taxon>Stramenopiles</taxon>
        <taxon>Oomycota</taxon>
        <taxon>Peronosporomycetes</taxon>
        <taxon>Pythiales</taxon>
        <taxon>Pythiaceae</taxon>
        <taxon>Pythium</taxon>
    </lineage>
</organism>
<gene>
    <name evidence="1" type="ORF">P43SY_011425</name>
</gene>
<proteinExistence type="predicted"/>
<dbReference type="SUPFAM" id="SSF50993">
    <property type="entry name" value="Peptidase/esterase 'gauge' domain"/>
    <property type="match status" value="1"/>
</dbReference>
<comment type="caution">
    <text evidence="1">The sequence shown here is derived from an EMBL/GenBank/DDBJ whole genome shotgun (WGS) entry which is preliminary data.</text>
</comment>
<reference evidence="1" key="1">
    <citation type="submission" date="2021-12" db="EMBL/GenBank/DDBJ databases">
        <title>Prjna785345.</title>
        <authorList>
            <person name="Rujirawat T."/>
            <person name="Krajaejun T."/>
        </authorList>
    </citation>
    <scope>NUCLEOTIDE SEQUENCE</scope>
    <source>
        <strain evidence="1">Pi057C3</strain>
    </source>
</reference>
<sequence length="133" mass="15161">MPEPIPLKVLFGNADKREPRISPDGKYYAFLADDASGVTNVFVKPVQFITTGAEPVLVDADAQQVTNENHRPVRFFYWSQSQSRRRVIYVQDKNGDESFHLFVSDFEIDDAHRVHNVVVRDLTPASPTRSSWP</sequence>
<dbReference type="EMBL" id="JAKCXM010006442">
    <property type="protein sequence ID" value="KAJ0388786.1"/>
    <property type="molecule type" value="Genomic_DNA"/>
</dbReference>
<keyword evidence="2" id="KW-1185">Reference proteome</keyword>
<dbReference type="Gene3D" id="2.120.10.30">
    <property type="entry name" value="TolB, C-terminal domain"/>
    <property type="match status" value="1"/>
</dbReference>